<organism evidence="3 4">
    <name type="scientific">Glycine soja</name>
    <name type="common">Wild soybean</name>
    <dbReference type="NCBI Taxonomy" id="3848"/>
    <lineage>
        <taxon>Eukaryota</taxon>
        <taxon>Viridiplantae</taxon>
        <taxon>Streptophyta</taxon>
        <taxon>Embryophyta</taxon>
        <taxon>Tracheophyta</taxon>
        <taxon>Spermatophyta</taxon>
        <taxon>Magnoliopsida</taxon>
        <taxon>eudicotyledons</taxon>
        <taxon>Gunneridae</taxon>
        <taxon>Pentapetalae</taxon>
        <taxon>rosids</taxon>
        <taxon>fabids</taxon>
        <taxon>Fabales</taxon>
        <taxon>Fabaceae</taxon>
        <taxon>Papilionoideae</taxon>
        <taxon>50 kb inversion clade</taxon>
        <taxon>NPAAA clade</taxon>
        <taxon>indigoferoid/millettioid clade</taxon>
        <taxon>Phaseoleae</taxon>
        <taxon>Glycine</taxon>
        <taxon>Glycine subgen. Soja</taxon>
    </lineage>
</organism>
<dbReference type="EMBL" id="QZWG01000016">
    <property type="protein sequence ID" value="RZB59579.1"/>
    <property type="molecule type" value="Genomic_DNA"/>
</dbReference>
<dbReference type="PANTHER" id="PTHR33177:SF74">
    <property type="entry name" value="PROTEIN GL2-INTERACTING REPRESSOR 1"/>
    <property type="match status" value="1"/>
</dbReference>
<feature type="compositionally biased region" description="Low complexity" evidence="1">
    <location>
        <begin position="7"/>
        <end position="35"/>
    </location>
</feature>
<dbReference type="InterPro" id="IPR056440">
    <property type="entry name" value="Zn-ribbon_GIR1"/>
</dbReference>
<dbReference type="InterPro" id="IPR055281">
    <property type="entry name" value="GIR1-2/SIED1"/>
</dbReference>
<protein>
    <recommendedName>
        <fullName evidence="2">GIR1-like zinc ribbon domain-containing protein</fullName>
    </recommendedName>
</protein>
<sequence length="82" mass="8986">MTDKNKSSPTRSTVVSPTSPQSSCGSNDINQDGNNNNHEVISVVVGCSHCLMYMMINKGEIKCPKCNNTNLIHFTNDNKKRG</sequence>
<proteinExistence type="predicted"/>
<feature type="region of interest" description="Disordered" evidence="1">
    <location>
        <begin position="1"/>
        <end position="35"/>
    </location>
</feature>
<comment type="caution">
    <text evidence="3">The sequence shown here is derived from an EMBL/GenBank/DDBJ whole genome shotgun (WGS) entry which is preliminary data.</text>
</comment>
<dbReference type="Pfam" id="PF24747">
    <property type="entry name" value="Zn-ribbon_GIR1"/>
    <property type="match status" value="1"/>
</dbReference>
<dbReference type="PANTHER" id="PTHR33177">
    <property type="entry name" value="PUTATIVE-RELATED"/>
    <property type="match status" value="1"/>
</dbReference>
<gene>
    <name evidence="3" type="ORF">D0Y65_042698</name>
</gene>
<reference evidence="3 4" key="1">
    <citation type="submission" date="2018-09" db="EMBL/GenBank/DDBJ databases">
        <title>A high-quality reference genome of wild soybean provides a powerful tool to mine soybean genomes.</title>
        <authorList>
            <person name="Xie M."/>
            <person name="Chung C.Y.L."/>
            <person name="Li M.-W."/>
            <person name="Wong F.-L."/>
            <person name="Chan T.-F."/>
            <person name="Lam H.-M."/>
        </authorList>
    </citation>
    <scope>NUCLEOTIDE SEQUENCE [LARGE SCALE GENOMIC DNA]</scope>
    <source>
        <strain evidence="4">cv. W05</strain>
        <tissue evidence="3">Hypocotyl of etiolated seedlings</tissue>
    </source>
</reference>
<dbReference type="AlphaFoldDB" id="A0A445GE94"/>
<keyword evidence="4" id="KW-1185">Reference proteome</keyword>
<dbReference type="Proteomes" id="UP000289340">
    <property type="component" value="Chromosome 16"/>
</dbReference>
<accession>A0A445GE94</accession>
<evidence type="ECO:0000313" key="4">
    <source>
        <dbReference type="Proteomes" id="UP000289340"/>
    </source>
</evidence>
<evidence type="ECO:0000259" key="2">
    <source>
        <dbReference type="Pfam" id="PF24747"/>
    </source>
</evidence>
<name>A0A445GE94_GLYSO</name>
<evidence type="ECO:0000313" key="3">
    <source>
        <dbReference type="EMBL" id="RZB59579.1"/>
    </source>
</evidence>
<feature type="domain" description="GIR1-like zinc ribbon" evidence="2">
    <location>
        <begin position="43"/>
        <end position="74"/>
    </location>
</feature>
<evidence type="ECO:0000256" key="1">
    <source>
        <dbReference type="SAM" id="MobiDB-lite"/>
    </source>
</evidence>